<dbReference type="PANTHER" id="PTHR11941:SF54">
    <property type="entry name" value="ENOYL-COA HYDRATASE, MITOCHONDRIAL"/>
    <property type="match status" value="1"/>
</dbReference>
<dbReference type="InterPro" id="IPR014748">
    <property type="entry name" value="Enoyl-CoA_hydra_C"/>
</dbReference>
<evidence type="ECO:0000256" key="2">
    <source>
        <dbReference type="ARBA" id="ARBA00023239"/>
    </source>
</evidence>
<dbReference type="EMBL" id="KF900478">
    <property type="protein sequence ID" value="AIE96419.1"/>
    <property type="molecule type" value="Genomic_DNA"/>
</dbReference>
<dbReference type="InterPro" id="IPR029045">
    <property type="entry name" value="ClpP/crotonase-like_dom_sf"/>
</dbReference>
<comment type="similarity">
    <text evidence="1 3">Belongs to the enoyl-CoA hydratase/isomerase family.</text>
</comment>
<reference evidence="4" key="1">
    <citation type="journal article" date="2014" name="Genome Biol. Evol.">
        <title>Pangenome evidence for extensive interdomain horizontal transfer affecting lineage core and shell genes in uncultured planktonic thaumarchaeota and euryarchaeota.</title>
        <authorList>
            <person name="Deschamps P."/>
            <person name="Zivanovic Y."/>
            <person name="Moreira D."/>
            <person name="Rodriguez-Valera F."/>
            <person name="Lopez-Garcia P."/>
        </authorList>
    </citation>
    <scope>NUCLEOTIDE SEQUENCE</scope>
</reference>
<evidence type="ECO:0000256" key="1">
    <source>
        <dbReference type="ARBA" id="ARBA00005254"/>
    </source>
</evidence>
<name>A0A075FZ53_9ARCH</name>
<dbReference type="SUPFAM" id="SSF52096">
    <property type="entry name" value="ClpP/crotonase"/>
    <property type="match status" value="1"/>
</dbReference>
<dbReference type="AlphaFoldDB" id="A0A075FZ53"/>
<evidence type="ECO:0000313" key="4">
    <source>
        <dbReference type="EMBL" id="AIE96419.1"/>
    </source>
</evidence>
<dbReference type="Gene3D" id="3.90.226.10">
    <property type="entry name" value="2-enoyl-CoA Hydratase, Chain A, domain 1"/>
    <property type="match status" value="1"/>
</dbReference>
<dbReference type="FunFam" id="3.90.226.10:FF:000009">
    <property type="entry name" value="Carnitinyl-CoA dehydratase"/>
    <property type="match status" value="1"/>
</dbReference>
<organism evidence="4">
    <name type="scientific">uncultured marine thaumarchaeote AD1000_79_B02</name>
    <dbReference type="NCBI Taxonomy" id="1455941"/>
    <lineage>
        <taxon>Archaea</taxon>
        <taxon>Nitrososphaerota</taxon>
        <taxon>environmental samples</taxon>
    </lineage>
</organism>
<dbReference type="InterPro" id="IPR001753">
    <property type="entry name" value="Enoyl-CoA_hydra/iso"/>
</dbReference>
<keyword evidence="2 4" id="KW-0456">Lyase</keyword>
<dbReference type="PROSITE" id="PS00166">
    <property type="entry name" value="ENOYL_COA_HYDRATASE"/>
    <property type="match status" value="1"/>
</dbReference>
<dbReference type="InterPro" id="IPR018376">
    <property type="entry name" value="Enoyl-CoA_hyd/isom_CS"/>
</dbReference>
<accession>A0A075FZ53</accession>
<dbReference type="Pfam" id="PF00378">
    <property type="entry name" value="ECH_1"/>
    <property type="match status" value="1"/>
</dbReference>
<keyword evidence="4" id="KW-0413">Isomerase</keyword>
<dbReference type="GO" id="GO:0006635">
    <property type="term" value="P:fatty acid beta-oxidation"/>
    <property type="evidence" value="ECO:0007669"/>
    <property type="project" value="TreeGrafter"/>
</dbReference>
<dbReference type="EC" id="4.2.1.55" evidence="4"/>
<dbReference type="Gene3D" id="1.10.12.10">
    <property type="entry name" value="Lyase 2-enoyl-coa Hydratase, Chain A, domain 2"/>
    <property type="match status" value="1"/>
</dbReference>
<dbReference type="PANTHER" id="PTHR11941">
    <property type="entry name" value="ENOYL-COA HYDRATASE-RELATED"/>
    <property type="match status" value="1"/>
</dbReference>
<dbReference type="GO" id="GO:0016853">
    <property type="term" value="F:isomerase activity"/>
    <property type="evidence" value="ECO:0007669"/>
    <property type="project" value="UniProtKB-KW"/>
</dbReference>
<proteinExistence type="inferred from homology"/>
<protein>
    <submittedName>
        <fullName evidence="4">Enoyl-CoA hydratase/isomerase (Crt)</fullName>
        <ecNumber evidence="4">4.2.1.55</ecNumber>
    </submittedName>
</protein>
<sequence>MTNISIQTNDGICTIKINRPQKLNAMNIDVAKEIISTFKQLEKDDNVKVIILTGEGDKAFSAGADIEYMSKISPEESERYAKLGQELTATVENITKPTIAAVNGFALGGGCELAMSCDIRLASDNAKIGQPEVTIGIPPGWGGTQRLMRIVGIAKAKELVFTGKAINANSAKEIGLVNHVFEQSALMDEAVKMAKTIAANASLAVHMSKTAINKGRNADLDTGLGVELLAWRNCFSDPEREKRMSDFVNKSKK</sequence>
<evidence type="ECO:0000256" key="3">
    <source>
        <dbReference type="RuleBase" id="RU003707"/>
    </source>
</evidence>
<dbReference type="CDD" id="cd06558">
    <property type="entry name" value="crotonase-like"/>
    <property type="match status" value="1"/>
</dbReference>
<gene>
    <name evidence="4" type="primary">crt</name>
</gene>
<dbReference type="GO" id="GO:0016829">
    <property type="term" value="F:lyase activity"/>
    <property type="evidence" value="ECO:0007669"/>
    <property type="project" value="UniProtKB-KW"/>
</dbReference>